<feature type="transmembrane region" description="Helical" evidence="1">
    <location>
        <begin position="71"/>
        <end position="93"/>
    </location>
</feature>
<proteinExistence type="predicted"/>
<dbReference type="AlphaFoldDB" id="A0A0W0RJQ1"/>
<dbReference type="GO" id="GO:0016020">
    <property type="term" value="C:membrane"/>
    <property type="evidence" value="ECO:0007669"/>
    <property type="project" value="InterPro"/>
</dbReference>
<keyword evidence="1" id="KW-1133">Transmembrane helix</keyword>
<feature type="transmembrane region" description="Helical" evidence="1">
    <location>
        <begin position="166"/>
        <end position="188"/>
    </location>
</feature>
<dbReference type="OrthoDB" id="9806665at2"/>
<name>A0A0W0RJQ1_LEGBO</name>
<dbReference type="InterPro" id="IPR003425">
    <property type="entry name" value="CCB3/YggT"/>
</dbReference>
<keyword evidence="1" id="KW-0812">Transmembrane</keyword>
<evidence type="ECO:0000313" key="2">
    <source>
        <dbReference type="EMBL" id="KTC71273.1"/>
    </source>
</evidence>
<dbReference type="STRING" id="447.Lboz_2850"/>
<feature type="transmembrane region" description="Helical" evidence="1">
    <location>
        <begin position="6"/>
        <end position="25"/>
    </location>
</feature>
<dbReference type="Proteomes" id="UP000054695">
    <property type="component" value="Unassembled WGS sequence"/>
</dbReference>
<feature type="transmembrane region" description="Helical" evidence="1">
    <location>
        <begin position="99"/>
        <end position="124"/>
    </location>
</feature>
<reference evidence="2 3" key="1">
    <citation type="submission" date="2015-11" db="EMBL/GenBank/DDBJ databases">
        <title>Genomic analysis of 38 Legionella species identifies large and diverse effector repertoires.</title>
        <authorList>
            <person name="Burstein D."/>
            <person name="Amaro F."/>
            <person name="Zusman T."/>
            <person name="Lifshitz Z."/>
            <person name="Cohen O."/>
            <person name="Gilbert J.A."/>
            <person name="Pupko T."/>
            <person name="Shuman H.A."/>
            <person name="Segal G."/>
        </authorList>
    </citation>
    <scope>NUCLEOTIDE SEQUENCE [LARGE SCALE GENOMIC DNA]</scope>
    <source>
        <strain evidence="2 3">WIGA</strain>
    </source>
</reference>
<organism evidence="2 3">
    <name type="scientific">Legionella bozemanae</name>
    <name type="common">Fluoribacter bozemanae</name>
    <dbReference type="NCBI Taxonomy" id="447"/>
    <lineage>
        <taxon>Bacteria</taxon>
        <taxon>Pseudomonadati</taxon>
        <taxon>Pseudomonadota</taxon>
        <taxon>Gammaproteobacteria</taxon>
        <taxon>Legionellales</taxon>
        <taxon>Legionellaceae</taxon>
        <taxon>Legionella</taxon>
    </lineage>
</organism>
<comment type="caution">
    <text evidence="2">The sequence shown here is derived from an EMBL/GenBank/DDBJ whole genome shotgun (WGS) entry which is preliminary data.</text>
</comment>
<dbReference type="EMBL" id="LNXU01000032">
    <property type="protein sequence ID" value="KTC71273.1"/>
    <property type="molecule type" value="Genomic_DNA"/>
</dbReference>
<dbReference type="PATRIC" id="fig|447.4.peg.3034"/>
<keyword evidence="1" id="KW-0472">Membrane</keyword>
<dbReference type="RefSeq" id="WP_058460432.1">
    <property type="nucleotide sequence ID" value="NZ_CAAAIY010000002.1"/>
</dbReference>
<evidence type="ECO:0000313" key="3">
    <source>
        <dbReference type="Proteomes" id="UP000054695"/>
    </source>
</evidence>
<protein>
    <submittedName>
        <fullName evidence="2">YggT family protein</fullName>
    </submittedName>
</protein>
<gene>
    <name evidence="2" type="primary">yggT</name>
    <name evidence="2" type="ORF">Lboz_2850</name>
</gene>
<accession>A0A0W0RJQ1</accession>
<dbReference type="Pfam" id="PF02325">
    <property type="entry name" value="CCB3_YggT"/>
    <property type="match status" value="2"/>
</dbReference>
<keyword evidence="3" id="KW-1185">Reference proteome</keyword>
<evidence type="ECO:0000256" key="1">
    <source>
        <dbReference type="SAM" id="Phobius"/>
    </source>
</evidence>
<sequence>MSGLIAVTLFIVSLFFSLIIFSLWLRIALRYLRVSALHPVSQLIHKITNPIVNPIQLISKQPYKPGQKYDIPAIITLVLVELLKIIFFSLLILNGLIPIIFIFIYIIADLIIQPCDILFFAILIRVVMSFINPEWQGPIADFLRLLTEPLLKLGRKIVPDISGFDFSPFIIMILLKIITLFISANLPWRLL</sequence>